<organism evidence="3 4">
    <name type="scientific">Jiangella alba</name>
    <dbReference type="NCBI Taxonomy" id="561176"/>
    <lineage>
        <taxon>Bacteria</taxon>
        <taxon>Bacillati</taxon>
        <taxon>Actinomycetota</taxon>
        <taxon>Actinomycetes</taxon>
        <taxon>Jiangellales</taxon>
        <taxon>Jiangellaceae</taxon>
        <taxon>Jiangella</taxon>
    </lineage>
</organism>
<protein>
    <submittedName>
        <fullName evidence="3">DNA-binding transcriptional regulator, AcrR family</fullName>
    </submittedName>
</protein>
<dbReference type="Gene3D" id="1.10.357.10">
    <property type="entry name" value="Tetracycline Repressor, domain 2"/>
    <property type="match status" value="1"/>
</dbReference>
<dbReference type="STRING" id="561176.SAMN04488561_2272"/>
<keyword evidence="1 3" id="KW-0238">DNA-binding</keyword>
<dbReference type="Proteomes" id="UP000181980">
    <property type="component" value="Unassembled WGS sequence"/>
</dbReference>
<proteinExistence type="predicted"/>
<evidence type="ECO:0000259" key="2">
    <source>
        <dbReference type="Pfam" id="PF00440"/>
    </source>
</evidence>
<dbReference type="SUPFAM" id="SSF48498">
    <property type="entry name" value="Tetracyclin repressor-like, C-terminal domain"/>
    <property type="match status" value="1"/>
</dbReference>
<dbReference type="InterPro" id="IPR009057">
    <property type="entry name" value="Homeodomain-like_sf"/>
</dbReference>
<name>A0A1H5KXB5_9ACTN</name>
<accession>A0A1H5KXB5</accession>
<sequence length="193" mass="21723">MTRAQLNNVKAEELLGRIIEIVRVQGLAGFSLDNLAPQLGTSSRMLVYYFGSKDELLGRIVYTLRNDIVTQLENEPVGTITQAVDRWWNHYQANPADMQFFFHLTSRSFEEPDKFQEFASTAVGQWEAYFVRSLEGHVASHEEAEAIARLVLGTVRGLMADLLITADQPQAERSLAVFKDMLEARLAASSKDL</sequence>
<dbReference type="Pfam" id="PF00440">
    <property type="entry name" value="TetR_N"/>
    <property type="match status" value="1"/>
</dbReference>
<evidence type="ECO:0000256" key="1">
    <source>
        <dbReference type="ARBA" id="ARBA00023125"/>
    </source>
</evidence>
<dbReference type="GO" id="GO:0003677">
    <property type="term" value="F:DNA binding"/>
    <property type="evidence" value="ECO:0007669"/>
    <property type="project" value="UniProtKB-KW"/>
</dbReference>
<evidence type="ECO:0000313" key="3">
    <source>
        <dbReference type="EMBL" id="SEE68731.1"/>
    </source>
</evidence>
<reference evidence="4" key="1">
    <citation type="submission" date="2016-10" db="EMBL/GenBank/DDBJ databases">
        <authorList>
            <person name="Varghese N."/>
            <person name="Submissions S."/>
        </authorList>
    </citation>
    <scope>NUCLEOTIDE SEQUENCE [LARGE SCALE GENOMIC DNA]</scope>
    <source>
        <strain evidence="4">DSM 45237</strain>
    </source>
</reference>
<dbReference type="InterPro" id="IPR036271">
    <property type="entry name" value="Tet_transcr_reg_TetR-rel_C_sf"/>
</dbReference>
<gene>
    <name evidence="3" type="ORF">SAMN04488561_2272</name>
</gene>
<dbReference type="RefSeq" id="WP_069112770.1">
    <property type="nucleotide sequence ID" value="NZ_FNUC01000003.1"/>
</dbReference>
<dbReference type="InterPro" id="IPR001647">
    <property type="entry name" value="HTH_TetR"/>
</dbReference>
<keyword evidence="4" id="KW-1185">Reference proteome</keyword>
<dbReference type="EMBL" id="FNUC01000003">
    <property type="protein sequence ID" value="SEE68731.1"/>
    <property type="molecule type" value="Genomic_DNA"/>
</dbReference>
<dbReference type="SUPFAM" id="SSF46689">
    <property type="entry name" value="Homeodomain-like"/>
    <property type="match status" value="1"/>
</dbReference>
<feature type="domain" description="HTH tetR-type" evidence="2">
    <location>
        <begin position="25"/>
        <end position="59"/>
    </location>
</feature>
<dbReference type="AlphaFoldDB" id="A0A1H5KXB5"/>
<evidence type="ECO:0000313" key="4">
    <source>
        <dbReference type="Proteomes" id="UP000181980"/>
    </source>
</evidence>